<protein>
    <submittedName>
        <fullName evidence="1">Uncharacterized protein</fullName>
    </submittedName>
</protein>
<dbReference type="AlphaFoldDB" id="A0A401YHK0"/>
<dbReference type="EMBL" id="BIFH01000015">
    <property type="protein sequence ID" value="GCD94048.1"/>
    <property type="molecule type" value="Genomic_DNA"/>
</dbReference>
<evidence type="ECO:0000313" key="2">
    <source>
        <dbReference type="Proteomes" id="UP000286931"/>
    </source>
</evidence>
<keyword evidence="2" id="KW-1185">Reference proteome</keyword>
<sequence length="123" mass="13755">MKPMSASRLAVIRGMKFTERDRHVFGVFHDAVEHGLFVQAVGHHNARIEVLAEVDRLAAQIAAVVVLHEWDEAFGVRFCRHCSRPAVTVPWPCPTVGLVLDAEQADHHVHTTRTQATAEESDR</sequence>
<reference evidence="1 2" key="1">
    <citation type="submission" date="2018-12" db="EMBL/GenBank/DDBJ databases">
        <title>Draft genome sequence of Embleya hyalina NBRC 13850T.</title>
        <authorList>
            <person name="Komaki H."/>
            <person name="Hosoyama A."/>
            <person name="Kimura A."/>
            <person name="Ichikawa N."/>
            <person name="Tamura T."/>
        </authorList>
    </citation>
    <scope>NUCLEOTIDE SEQUENCE [LARGE SCALE GENOMIC DNA]</scope>
    <source>
        <strain evidence="1 2">NBRC 13850</strain>
    </source>
</reference>
<comment type="caution">
    <text evidence="1">The sequence shown here is derived from an EMBL/GenBank/DDBJ whole genome shotgun (WGS) entry which is preliminary data.</text>
</comment>
<name>A0A401YHK0_9ACTN</name>
<evidence type="ECO:0000313" key="1">
    <source>
        <dbReference type="EMBL" id="GCD94048.1"/>
    </source>
</evidence>
<organism evidence="1 2">
    <name type="scientific">Embleya hyalina</name>
    <dbReference type="NCBI Taxonomy" id="516124"/>
    <lineage>
        <taxon>Bacteria</taxon>
        <taxon>Bacillati</taxon>
        <taxon>Actinomycetota</taxon>
        <taxon>Actinomycetes</taxon>
        <taxon>Kitasatosporales</taxon>
        <taxon>Streptomycetaceae</taxon>
        <taxon>Embleya</taxon>
    </lineage>
</organism>
<accession>A0A401YHK0</accession>
<proteinExistence type="predicted"/>
<dbReference type="Proteomes" id="UP000286931">
    <property type="component" value="Unassembled WGS sequence"/>
</dbReference>
<gene>
    <name evidence="1" type="ORF">EHYA_01704</name>
</gene>